<organism evidence="2 3">
    <name type="scientific">Burkholderia cepacia</name>
    <name type="common">Pseudomonas cepacia</name>
    <dbReference type="NCBI Taxonomy" id="292"/>
    <lineage>
        <taxon>Bacteria</taxon>
        <taxon>Pseudomonadati</taxon>
        <taxon>Pseudomonadota</taxon>
        <taxon>Betaproteobacteria</taxon>
        <taxon>Burkholderiales</taxon>
        <taxon>Burkholderiaceae</taxon>
        <taxon>Burkholderia</taxon>
        <taxon>Burkholderia cepacia complex</taxon>
    </lineage>
</organism>
<dbReference type="Gene3D" id="3.40.50.720">
    <property type="entry name" value="NAD(P)-binding Rossmann-like Domain"/>
    <property type="match status" value="1"/>
</dbReference>
<name>A0A0J5WUV1_BURCE</name>
<accession>A0A0J5WUV1</accession>
<proteinExistence type="predicted"/>
<dbReference type="PANTHER" id="PTHR43781:SF1">
    <property type="entry name" value="SACCHAROPINE DEHYDROGENASE"/>
    <property type="match status" value="1"/>
</dbReference>
<reference evidence="2 3" key="1">
    <citation type="submission" date="2015-05" db="EMBL/GenBank/DDBJ databases">
        <title>Draft genome of Burkholderia cepacia LK29.</title>
        <authorList>
            <person name="Chan X.Y."/>
        </authorList>
    </citation>
    <scope>NUCLEOTIDE SEQUENCE [LARGE SCALE GENOMIC DNA]</scope>
    <source>
        <strain evidence="2 3">LK29</strain>
    </source>
</reference>
<dbReference type="EMBL" id="LDWR01000037">
    <property type="protein sequence ID" value="KML54462.1"/>
    <property type="molecule type" value="Genomic_DNA"/>
</dbReference>
<evidence type="ECO:0000313" key="3">
    <source>
        <dbReference type="Proteomes" id="UP000036338"/>
    </source>
</evidence>
<dbReference type="RefSeq" id="WP_048248228.1">
    <property type="nucleotide sequence ID" value="NZ_LDWR01000037.1"/>
</dbReference>
<feature type="domain" description="Saccharopine dehydrogenase NADP binding" evidence="1">
    <location>
        <begin position="7"/>
        <end position="127"/>
    </location>
</feature>
<dbReference type="AlphaFoldDB" id="A0A0J5WUV1"/>
<dbReference type="InterPro" id="IPR005097">
    <property type="entry name" value="Sacchrp_dh_NADP-bd"/>
</dbReference>
<sequence>MEDRMTVAVYGATGHTGRFVVAELARRGLGAIRIGRDATRLAEGGTSDAAPARVAAIDDPAALDAALRGAAVVINCAGPYLDTALPLAEAALRAGIPYLDLTAEQPSVLALAEQVDARARAAGVTVVPAAAFYGGLADLLVTAVVDQDEPIDRVDIATGLDRWHPTRGTRVTGERNRAVRLVQRDGKPTPVPSTPRERVWPFPSPIGSVDVTLLPFSEVMTLSRHLRIDTIESWLATLALRDVRDAATPPPEPTDALGRSAQQFAMDAVVVQRGTTHRATASGRDIYAVSAPIIVEAAVRLVTGNTVTSGGVRSLGELFDARDFLAALDTVAVSFGTTIDPVFTRSSEHEQQ</sequence>
<comment type="caution">
    <text evidence="2">The sequence shown here is derived from an EMBL/GenBank/DDBJ whole genome shotgun (WGS) entry which is preliminary data.</text>
</comment>
<dbReference type="InterPro" id="IPR036291">
    <property type="entry name" value="NAD(P)-bd_dom_sf"/>
</dbReference>
<dbReference type="Proteomes" id="UP000036338">
    <property type="component" value="Unassembled WGS sequence"/>
</dbReference>
<protein>
    <submittedName>
        <fullName evidence="2">Saccharopine dehydrogenase</fullName>
    </submittedName>
</protein>
<dbReference type="PATRIC" id="fig|292.27.peg.4300"/>
<dbReference type="SUPFAM" id="SSF51735">
    <property type="entry name" value="NAD(P)-binding Rossmann-fold domains"/>
    <property type="match status" value="1"/>
</dbReference>
<gene>
    <name evidence="2" type="ORF">VL15_20975</name>
</gene>
<dbReference type="Pfam" id="PF03435">
    <property type="entry name" value="Sacchrp_dh_NADP"/>
    <property type="match status" value="1"/>
</dbReference>
<evidence type="ECO:0000259" key="1">
    <source>
        <dbReference type="Pfam" id="PF03435"/>
    </source>
</evidence>
<dbReference type="PANTHER" id="PTHR43781">
    <property type="entry name" value="SACCHAROPINE DEHYDROGENASE"/>
    <property type="match status" value="1"/>
</dbReference>
<evidence type="ECO:0000313" key="2">
    <source>
        <dbReference type="EMBL" id="KML54462.1"/>
    </source>
</evidence>